<proteinExistence type="predicted"/>
<accession>A0A1V9FGL0</accession>
<organism evidence="1 2">
    <name type="scientific">Niastella populi</name>
    <dbReference type="NCBI Taxonomy" id="550983"/>
    <lineage>
        <taxon>Bacteria</taxon>
        <taxon>Pseudomonadati</taxon>
        <taxon>Bacteroidota</taxon>
        <taxon>Chitinophagia</taxon>
        <taxon>Chitinophagales</taxon>
        <taxon>Chitinophagaceae</taxon>
        <taxon>Niastella</taxon>
    </lineage>
</organism>
<dbReference type="AlphaFoldDB" id="A0A1V9FGL0"/>
<name>A0A1V9FGL0_9BACT</name>
<evidence type="ECO:0000313" key="1">
    <source>
        <dbReference type="EMBL" id="OQP57470.1"/>
    </source>
</evidence>
<reference evidence="2" key="1">
    <citation type="submission" date="2016-04" db="EMBL/GenBank/DDBJ databases">
        <authorList>
            <person name="Chen L."/>
            <person name="Zhuang W."/>
            <person name="Wang G."/>
        </authorList>
    </citation>
    <scope>NUCLEOTIDE SEQUENCE [LARGE SCALE GENOMIC DNA]</scope>
    <source>
        <strain evidence="2">208</strain>
    </source>
</reference>
<protein>
    <submittedName>
        <fullName evidence="1">Uncharacterized protein</fullName>
    </submittedName>
</protein>
<comment type="caution">
    <text evidence="1">The sequence shown here is derived from an EMBL/GenBank/DDBJ whole genome shotgun (WGS) entry which is preliminary data.</text>
</comment>
<dbReference type="Proteomes" id="UP000192276">
    <property type="component" value="Unassembled WGS sequence"/>
</dbReference>
<evidence type="ECO:0000313" key="2">
    <source>
        <dbReference type="Proteomes" id="UP000192276"/>
    </source>
</evidence>
<dbReference type="EMBL" id="LWBP01000192">
    <property type="protein sequence ID" value="OQP57470.1"/>
    <property type="molecule type" value="Genomic_DNA"/>
</dbReference>
<keyword evidence="2" id="KW-1185">Reference proteome</keyword>
<dbReference type="STRING" id="550983.A4R26_24165"/>
<sequence length="115" mass="12712">MHVYIGKYAKGADYDLTVSSRETAIAQYKALNSINFEDGFNTSETDDFEAITDYTGMSLATYTGSIKHWAFQKLEQPMKIRFSAAVQNSVQCKGSATDAVSNSAAGRRNLYSPYI</sequence>
<gene>
    <name evidence="1" type="ORF">A4R26_24165</name>
</gene>